<evidence type="ECO:0000313" key="1">
    <source>
        <dbReference type="EMBL" id="TQE91273.1"/>
    </source>
</evidence>
<dbReference type="RefSeq" id="WP_141601924.1">
    <property type="nucleotide sequence ID" value="NZ_JARMSB010000052.1"/>
</dbReference>
<protein>
    <submittedName>
        <fullName evidence="1">DUF2225 domain-containing protein</fullName>
    </submittedName>
</protein>
<sequence length="228" mass="26869">MSFNLDYYESKMVCNFCRKSYTTYKVRPGRFKVKGQDMDFMPIYEGVNPLLYEVAVCPHCGYAYHKSMTRTYGPFLSLAGESYINKLQKVMNLCRERTIDEAVASYQMAYLVAKASMEEELVLANFALKIAWLYRLKQDRMSEKRYLQSARDLFNKSRAANKESEEKIQYLVAEISLRLGDLAEAKRGFSRLLTGREISNKYRNFARKRWEEYKYQHQEAAENNINFL</sequence>
<dbReference type="Pfam" id="PF09986">
    <property type="entry name" value="DUF2225"/>
    <property type="match status" value="1"/>
</dbReference>
<accession>A0A540V556</accession>
<dbReference type="EMBL" id="VIGD01000006">
    <property type="protein sequence ID" value="TQE91273.1"/>
    <property type="molecule type" value="Genomic_DNA"/>
</dbReference>
<comment type="caution">
    <text evidence="1">The sequence shown here is derived from an EMBL/GenBank/DDBJ whole genome shotgun (WGS) entry which is preliminary data.</text>
</comment>
<proteinExistence type="predicted"/>
<evidence type="ECO:0000313" key="2">
    <source>
        <dbReference type="Proteomes" id="UP000315753"/>
    </source>
</evidence>
<name>A0A540V556_9BACL</name>
<dbReference type="AlphaFoldDB" id="A0A540V556"/>
<dbReference type="Proteomes" id="UP000315753">
    <property type="component" value="Unassembled WGS sequence"/>
</dbReference>
<dbReference type="InterPro" id="IPR018708">
    <property type="entry name" value="DUF2225"/>
</dbReference>
<dbReference type="OrthoDB" id="9780343at2"/>
<organism evidence="1 2">
    <name type="scientific">Ureibacillus terrenus</name>
    <dbReference type="NCBI Taxonomy" id="118246"/>
    <lineage>
        <taxon>Bacteria</taxon>
        <taxon>Bacillati</taxon>
        <taxon>Bacillota</taxon>
        <taxon>Bacilli</taxon>
        <taxon>Bacillales</taxon>
        <taxon>Caryophanaceae</taxon>
        <taxon>Ureibacillus</taxon>
    </lineage>
</organism>
<reference evidence="1 2" key="1">
    <citation type="submission" date="2019-06" db="EMBL/GenBank/DDBJ databases">
        <title>Genome sequence of Ureibacillus terrenus.</title>
        <authorList>
            <person name="Maclea K.S."/>
            <person name="Simoes M."/>
        </authorList>
    </citation>
    <scope>NUCLEOTIDE SEQUENCE [LARGE SCALE GENOMIC DNA]</scope>
    <source>
        <strain evidence="1 2">ATCC BAA-384</strain>
    </source>
</reference>
<keyword evidence="2" id="KW-1185">Reference proteome</keyword>
<gene>
    <name evidence="1" type="ORF">FKZ59_06420</name>
</gene>